<accession>K3Y0T3</accession>
<evidence type="ECO:0000313" key="2">
    <source>
        <dbReference type="Proteomes" id="UP000004995"/>
    </source>
</evidence>
<dbReference type="AlphaFoldDB" id="K3Y0T3"/>
<dbReference type="Gramene" id="KQL11311">
    <property type="protein sequence ID" value="KQL11311"/>
    <property type="gene ID" value="SETIT_007794mg"/>
</dbReference>
<reference evidence="1" key="2">
    <citation type="submission" date="2018-08" db="UniProtKB">
        <authorList>
            <consortium name="EnsemblPlants"/>
        </authorList>
    </citation>
    <scope>IDENTIFICATION</scope>
    <source>
        <strain evidence="1">Yugu1</strain>
    </source>
</reference>
<dbReference type="HOGENOM" id="CLU_3035979_0_0_1"/>
<dbReference type="EnsemblPlants" id="KQL11311">
    <property type="protein sequence ID" value="KQL11311"/>
    <property type="gene ID" value="SETIT_007794mg"/>
</dbReference>
<proteinExistence type="predicted"/>
<keyword evidence="2" id="KW-1185">Reference proteome</keyword>
<protein>
    <submittedName>
        <fullName evidence="1">Uncharacterized protein</fullName>
    </submittedName>
</protein>
<reference evidence="2" key="1">
    <citation type="journal article" date="2012" name="Nat. Biotechnol.">
        <title>Reference genome sequence of the model plant Setaria.</title>
        <authorList>
            <person name="Bennetzen J.L."/>
            <person name="Schmutz J."/>
            <person name="Wang H."/>
            <person name="Percifield R."/>
            <person name="Hawkins J."/>
            <person name="Pontaroli A.C."/>
            <person name="Estep M."/>
            <person name="Feng L."/>
            <person name="Vaughn J.N."/>
            <person name="Grimwood J."/>
            <person name="Jenkins J."/>
            <person name="Barry K."/>
            <person name="Lindquist E."/>
            <person name="Hellsten U."/>
            <person name="Deshpande S."/>
            <person name="Wang X."/>
            <person name="Wu X."/>
            <person name="Mitros T."/>
            <person name="Triplett J."/>
            <person name="Yang X."/>
            <person name="Ye C.Y."/>
            <person name="Mauro-Herrera M."/>
            <person name="Wang L."/>
            <person name="Li P."/>
            <person name="Sharma M."/>
            <person name="Sharma R."/>
            <person name="Ronald P.C."/>
            <person name="Panaud O."/>
            <person name="Kellogg E.A."/>
            <person name="Brutnell T.P."/>
            <person name="Doust A.N."/>
            <person name="Tuskan G.A."/>
            <person name="Rokhsar D."/>
            <person name="Devos K.M."/>
        </authorList>
    </citation>
    <scope>NUCLEOTIDE SEQUENCE [LARGE SCALE GENOMIC DNA]</scope>
    <source>
        <strain evidence="2">cv. Yugu1</strain>
    </source>
</reference>
<dbReference type="EMBL" id="AGNK02002596">
    <property type="status" value="NOT_ANNOTATED_CDS"/>
    <property type="molecule type" value="Genomic_DNA"/>
</dbReference>
<name>K3Y0T3_SETIT</name>
<evidence type="ECO:0000313" key="1">
    <source>
        <dbReference type="EnsemblPlants" id="KQL11311"/>
    </source>
</evidence>
<organism evidence="1 2">
    <name type="scientific">Setaria italica</name>
    <name type="common">Foxtail millet</name>
    <name type="synonym">Panicum italicum</name>
    <dbReference type="NCBI Taxonomy" id="4555"/>
    <lineage>
        <taxon>Eukaryota</taxon>
        <taxon>Viridiplantae</taxon>
        <taxon>Streptophyta</taxon>
        <taxon>Embryophyta</taxon>
        <taxon>Tracheophyta</taxon>
        <taxon>Spermatophyta</taxon>
        <taxon>Magnoliopsida</taxon>
        <taxon>Liliopsida</taxon>
        <taxon>Poales</taxon>
        <taxon>Poaceae</taxon>
        <taxon>PACMAD clade</taxon>
        <taxon>Panicoideae</taxon>
        <taxon>Panicodae</taxon>
        <taxon>Paniceae</taxon>
        <taxon>Cenchrinae</taxon>
        <taxon>Setaria</taxon>
    </lineage>
</organism>
<dbReference type="InParanoid" id="K3Y0T3"/>
<dbReference type="Proteomes" id="UP000004995">
    <property type="component" value="Unassembled WGS sequence"/>
</dbReference>
<sequence length="55" mass="6468">MTWKYNSSEQFKKSKTETHHYYKLGLACNRTRTVPISCSDEASTKILTGYLQMQY</sequence>